<dbReference type="SMART" id="SM00382">
    <property type="entry name" value="AAA"/>
    <property type="match status" value="1"/>
</dbReference>
<dbReference type="eggNOG" id="COG0714">
    <property type="taxonomic scope" value="Bacteria"/>
</dbReference>
<dbReference type="GO" id="GO:0016887">
    <property type="term" value="F:ATP hydrolysis activity"/>
    <property type="evidence" value="ECO:0007669"/>
    <property type="project" value="InterPro"/>
</dbReference>
<dbReference type="AlphaFoldDB" id="U5VV73"/>
<dbReference type="RefSeq" id="WP_023360761.1">
    <property type="nucleotide sequence ID" value="NC_022657.1"/>
</dbReference>
<dbReference type="InterPro" id="IPR003593">
    <property type="entry name" value="AAA+_ATPase"/>
</dbReference>
<accession>U5VV73</accession>
<evidence type="ECO:0000259" key="1">
    <source>
        <dbReference type="SMART" id="SM00382"/>
    </source>
</evidence>
<gene>
    <name evidence="2" type="ORF">AFR_12080</name>
</gene>
<dbReference type="PATRIC" id="fig|1246995.3.peg.2459"/>
<dbReference type="HOGENOM" id="CLU_051820_2_2_11"/>
<reference evidence="2 3" key="1">
    <citation type="journal article" date="2014" name="J. Biotechnol.">
        <title>Complete genome sequence of the actinobacterium Actinoplanes friuliensis HAG 010964, producer of the lipopeptide antibiotic friulimycin.</title>
        <authorList>
            <person name="Ruckert C."/>
            <person name="Szczepanowski R."/>
            <person name="Albersmeier A."/>
            <person name="Goesmann A."/>
            <person name="Fischer N."/>
            <person name="Steinkamper A."/>
            <person name="Puhler A."/>
            <person name="Biener R."/>
            <person name="Schwartz D."/>
            <person name="Kalinowski J."/>
        </authorList>
    </citation>
    <scope>NUCLEOTIDE SEQUENCE [LARGE SCALE GENOMIC DNA]</scope>
    <source>
        <strain evidence="2 3">DSM 7358</strain>
    </source>
</reference>
<dbReference type="InterPro" id="IPR027417">
    <property type="entry name" value="P-loop_NTPase"/>
</dbReference>
<dbReference type="SUPFAM" id="SSF52540">
    <property type="entry name" value="P-loop containing nucleoside triphosphate hydrolases"/>
    <property type="match status" value="1"/>
</dbReference>
<dbReference type="EMBL" id="CP006272">
    <property type="protein sequence ID" value="AGZ40702.1"/>
    <property type="molecule type" value="Genomic_DNA"/>
</dbReference>
<sequence length="331" mass="37157">MYEHREVLERLGALTDAPASHHPADQPDLRDGSVYVCPPRLKTALRVALVTGRPLLLLGHPGSGKSSIAAYVARNLEWRYYEFVVTARAEARDLLYRFDLVRRLADAQVKPGLQLHDIDYVEPGPLWWAINTRSARERGAGDDDRGPSRPADDPFIEINRERRETGAVLLIDELDKADPDVPGGLLVPLGSMRFPVPETGAQVAPLTDPGPLRSRLVIITSNEERELPSAFVRRCIVHRLELPDADGMIEIAQRHLRGRRLRNDQRTRIRDLAHKVVEARPADPAPDEHVPSVAEFLDAVHAMLDLGDMLSDTDWELLEELTITKPSRERP</sequence>
<dbReference type="KEGG" id="afs:AFR_12080"/>
<organism evidence="2 3">
    <name type="scientific">Actinoplanes friuliensis DSM 7358</name>
    <dbReference type="NCBI Taxonomy" id="1246995"/>
    <lineage>
        <taxon>Bacteria</taxon>
        <taxon>Bacillati</taxon>
        <taxon>Actinomycetota</taxon>
        <taxon>Actinomycetes</taxon>
        <taxon>Micromonosporales</taxon>
        <taxon>Micromonosporaceae</taxon>
        <taxon>Actinoplanes</taxon>
    </lineage>
</organism>
<dbReference type="GO" id="GO:0005524">
    <property type="term" value="F:ATP binding"/>
    <property type="evidence" value="ECO:0007669"/>
    <property type="project" value="InterPro"/>
</dbReference>
<feature type="domain" description="AAA+ ATPase" evidence="1">
    <location>
        <begin position="51"/>
        <end position="246"/>
    </location>
</feature>
<name>U5VV73_9ACTN</name>
<dbReference type="STRING" id="1246995.AFR_12080"/>
<proteinExistence type="predicted"/>
<keyword evidence="3" id="KW-1185">Reference proteome</keyword>
<evidence type="ECO:0000313" key="2">
    <source>
        <dbReference type="EMBL" id="AGZ40702.1"/>
    </source>
</evidence>
<dbReference type="OrthoDB" id="9783370at2"/>
<dbReference type="InterPro" id="IPR011704">
    <property type="entry name" value="ATPase_dyneun-rel_AAA"/>
</dbReference>
<dbReference type="Proteomes" id="UP000017746">
    <property type="component" value="Chromosome"/>
</dbReference>
<dbReference type="Gene3D" id="3.40.50.300">
    <property type="entry name" value="P-loop containing nucleotide triphosphate hydrolases"/>
    <property type="match status" value="1"/>
</dbReference>
<dbReference type="Pfam" id="PF07728">
    <property type="entry name" value="AAA_5"/>
    <property type="match status" value="1"/>
</dbReference>
<evidence type="ECO:0000313" key="3">
    <source>
        <dbReference type="Proteomes" id="UP000017746"/>
    </source>
</evidence>
<protein>
    <recommendedName>
        <fullName evidence="1">AAA+ ATPase domain-containing protein</fullName>
    </recommendedName>
</protein>